<protein>
    <submittedName>
        <fullName evidence="6">Transporter</fullName>
    </submittedName>
</protein>
<evidence type="ECO:0000256" key="4">
    <source>
        <dbReference type="ARBA" id="ARBA00023136"/>
    </source>
</evidence>
<dbReference type="Pfam" id="PF03619">
    <property type="entry name" value="Solute_trans_a"/>
    <property type="match status" value="1"/>
</dbReference>
<evidence type="ECO:0000313" key="7">
    <source>
        <dbReference type="Proteomes" id="UP001454036"/>
    </source>
</evidence>
<evidence type="ECO:0000256" key="2">
    <source>
        <dbReference type="ARBA" id="ARBA00022692"/>
    </source>
</evidence>
<evidence type="ECO:0000256" key="5">
    <source>
        <dbReference type="SAM" id="Phobius"/>
    </source>
</evidence>
<comment type="subcellular location">
    <subcellularLocation>
        <location evidence="1">Membrane</location>
        <topology evidence="1">Multi-pass membrane protein</topology>
    </subcellularLocation>
</comment>
<gene>
    <name evidence="6" type="ORF">LIER_34008</name>
</gene>
<accession>A0AAV3S1F4</accession>
<comment type="caution">
    <text evidence="6">The sequence shown here is derived from an EMBL/GenBank/DDBJ whole genome shotgun (WGS) entry which is preliminary data.</text>
</comment>
<dbReference type="GO" id="GO:0016020">
    <property type="term" value="C:membrane"/>
    <property type="evidence" value="ECO:0007669"/>
    <property type="project" value="UniProtKB-SubCell"/>
</dbReference>
<evidence type="ECO:0000256" key="1">
    <source>
        <dbReference type="ARBA" id="ARBA00004141"/>
    </source>
</evidence>
<evidence type="ECO:0000256" key="3">
    <source>
        <dbReference type="ARBA" id="ARBA00022989"/>
    </source>
</evidence>
<keyword evidence="2 5" id="KW-0812">Transmembrane</keyword>
<feature type="transmembrane region" description="Helical" evidence="5">
    <location>
        <begin position="53"/>
        <end position="74"/>
    </location>
</feature>
<proteinExistence type="predicted"/>
<dbReference type="AlphaFoldDB" id="A0AAV3S1F4"/>
<sequence>MQPRTIRIDQHTLKLLEHSTWQFVVIRPICSISMVVLQILGICPSWVRWMFTIVLNLSYYAAMYSLVLFYHVFAKELKPHKPLAKFICIKGIVFFCFWQGVLLKILVAGGIINSHHFWLEVENLPEAIQNVLVCAEMVLFSLLQQYAYHVSAYSGDAETKML</sequence>
<reference evidence="6 7" key="1">
    <citation type="submission" date="2024-01" db="EMBL/GenBank/DDBJ databases">
        <title>The complete chloroplast genome sequence of Lithospermum erythrorhizon: insights into the phylogenetic relationship among Boraginaceae species and the maternal lineages of purple gromwells.</title>
        <authorList>
            <person name="Okada T."/>
            <person name="Watanabe K."/>
        </authorList>
    </citation>
    <scope>NUCLEOTIDE SEQUENCE [LARGE SCALE GENOMIC DNA]</scope>
</reference>
<keyword evidence="3 5" id="KW-1133">Transmembrane helix</keyword>
<evidence type="ECO:0000313" key="6">
    <source>
        <dbReference type="EMBL" id="GAA0186720.1"/>
    </source>
</evidence>
<keyword evidence="4 5" id="KW-0472">Membrane</keyword>
<dbReference type="PANTHER" id="PTHR23423">
    <property type="entry name" value="ORGANIC SOLUTE TRANSPORTER-RELATED"/>
    <property type="match status" value="1"/>
</dbReference>
<dbReference type="InterPro" id="IPR005178">
    <property type="entry name" value="Ostalpha/TMEM184C"/>
</dbReference>
<feature type="transmembrane region" description="Helical" evidence="5">
    <location>
        <begin position="86"/>
        <end position="107"/>
    </location>
</feature>
<keyword evidence="7" id="KW-1185">Reference proteome</keyword>
<dbReference type="EMBL" id="BAABME010013975">
    <property type="protein sequence ID" value="GAA0186720.1"/>
    <property type="molecule type" value="Genomic_DNA"/>
</dbReference>
<feature type="transmembrane region" description="Helical" evidence="5">
    <location>
        <begin position="21"/>
        <end position="47"/>
    </location>
</feature>
<dbReference type="Proteomes" id="UP001454036">
    <property type="component" value="Unassembled WGS sequence"/>
</dbReference>
<name>A0AAV3S1F4_LITER</name>
<organism evidence="6 7">
    <name type="scientific">Lithospermum erythrorhizon</name>
    <name type="common">Purple gromwell</name>
    <name type="synonym">Lithospermum officinale var. erythrorhizon</name>
    <dbReference type="NCBI Taxonomy" id="34254"/>
    <lineage>
        <taxon>Eukaryota</taxon>
        <taxon>Viridiplantae</taxon>
        <taxon>Streptophyta</taxon>
        <taxon>Embryophyta</taxon>
        <taxon>Tracheophyta</taxon>
        <taxon>Spermatophyta</taxon>
        <taxon>Magnoliopsida</taxon>
        <taxon>eudicotyledons</taxon>
        <taxon>Gunneridae</taxon>
        <taxon>Pentapetalae</taxon>
        <taxon>asterids</taxon>
        <taxon>lamiids</taxon>
        <taxon>Boraginales</taxon>
        <taxon>Boraginaceae</taxon>
        <taxon>Boraginoideae</taxon>
        <taxon>Lithospermeae</taxon>
        <taxon>Lithospermum</taxon>
    </lineage>
</organism>
<dbReference type="SMART" id="SM01417">
    <property type="entry name" value="Solute_trans_a"/>
    <property type="match status" value="1"/>
</dbReference>